<feature type="region of interest" description="Disordered" evidence="1">
    <location>
        <begin position="38"/>
        <end position="88"/>
    </location>
</feature>
<evidence type="ECO:0000313" key="3">
    <source>
        <dbReference type="Proteomes" id="UP001341840"/>
    </source>
</evidence>
<protein>
    <submittedName>
        <fullName evidence="2">Uncharacterized protein</fullName>
    </submittedName>
</protein>
<feature type="compositionally biased region" description="Polar residues" evidence="1">
    <location>
        <begin position="1"/>
        <end position="21"/>
    </location>
</feature>
<proteinExistence type="predicted"/>
<feature type="region of interest" description="Disordered" evidence="1">
    <location>
        <begin position="1"/>
        <end position="25"/>
    </location>
</feature>
<evidence type="ECO:0000313" key="2">
    <source>
        <dbReference type="EMBL" id="MED6223379.1"/>
    </source>
</evidence>
<name>A0ABU6ZN50_9FABA</name>
<dbReference type="EMBL" id="JASCZI010272753">
    <property type="protein sequence ID" value="MED6223379.1"/>
    <property type="molecule type" value="Genomic_DNA"/>
</dbReference>
<sequence>MASPWSSNLIPPSMQQASQNRPQDHLLCTQNSTIQLTLLQSLPKSHRIRPRRRSPRGRPSTECRNHFRRSLRSLPTHHDSNGLNALLI</sequence>
<keyword evidence="3" id="KW-1185">Reference proteome</keyword>
<organism evidence="2 3">
    <name type="scientific">Stylosanthes scabra</name>
    <dbReference type="NCBI Taxonomy" id="79078"/>
    <lineage>
        <taxon>Eukaryota</taxon>
        <taxon>Viridiplantae</taxon>
        <taxon>Streptophyta</taxon>
        <taxon>Embryophyta</taxon>
        <taxon>Tracheophyta</taxon>
        <taxon>Spermatophyta</taxon>
        <taxon>Magnoliopsida</taxon>
        <taxon>eudicotyledons</taxon>
        <taxon>Gunneridae</taxon>
        <taxon>Pentapetalae</taxon>
        <taxon>rosids</taxon>
        <taxon>fabids</taxon>
        <taxon>Fabales</taxon>
        <taxon>Fabaceae</taxon>
        <taxon>Papilionoideae</taxon>
        <taxon>50 kb inversion clade</taxon>
        <taxon>dalbergioids sensu lato</taxon>
        <taxon>Dalbergieae</taxon>
        <taxon>Pterocarpus clade</taxon>
        <taxon>Stylosanthes</taxon>
    </lineage>
</organism>
<dbReference type="Proteomes" id="UP001341840">
    <property type="component" value="Unassembled WGS sequence"/>
</dbReference>
<gene>
    <name evidence="2" type="ORF">PIB30_073484</name>
</gene>
<accession>A0ABU6ZN50</accession>
<evidence type="ECO:0000256" key="1">
    <source>
        <dbReference type="SAM" id="MobiDB-lite"/>
    </source>
</evidence>
<comment type="caution">
    <text evidence="2">The sequence shown here is derived from an EMBL/GenBank/DDBJ whole genome shotgun (WGS) entry which is preliminary data.</text>
</comment>
<reference evidence="2 3" key="1">
    <citation type="journal article" date="2023" name="Plants (Basel)">
        <title>Bridging the Gap: Combining Genomics and Transcriptomics Approaches to Understand Stylosanthes scabra, an Orphan Legume from the Brazilian Caatinga.</title>
        <authorList>
            <person name="Ferreira-Neto J.R.C."/>
            <person name="da Silva M.D."/>
            <person name="Binneck E."/>
            <person name="de Melo N.F."/>
            <person name="da Silva R.H."/>
            <person name="de Melo A.L.T.M."/>
            <person name="Pandolfi V."/>
            <person name="Bustamante F.O."/>
            <person name="Brasileiro-Vidal A.C."/>
            <person name="Benko-Iseppon A.M."/>
        </authorList>
    </citation>
    <scope>NUCLEOTIDE SEQUENCE [LARGE SCALE GENOMIC DNA]</scope>
    <source>
        <tissue evidence="2">Leaves</tissue>
    </source>
</reference>
<feature type="compositionally biased region" description="Basic residues" evidence="1">
    <location>
        <begin position="44"/>
        <end position="56"/>
    </location>
</feature>
<feature type="non-terminal residue" evidence="2">
    <location>
        <position position="88"/>
    </location>
</feature>